<proteinExistence type="inferred from homology"/>
<gene>
    <name evidence="7" type="ORF">D9756_007811</name>
</gene>
<feature type="domain" description="Misato Segment II tubulin-like" evidence="5">
    <location>
        <begin position="2"/>
        <end position="116"/>
    </location>
</feature>
<evidence type="ECO:0000259" key="6">
    <source>
        <dbReference type="Pfam" id="PF14881"/>
    </source>
</evidence>
<evidence type="ECO:0000256" key="3">
    <source>
        <dbReference type="ARBA" id="ARBA00008507"/>
    </source>
</evidence>
<organism evidence="7 8">
    <name type="scientific">Leucocoprinus leucothites</name>
    <dbReference type="NCBI Taxonomy" id="201217"/>
    <lineage>
        <taxon>Eukaryota</taxon>
        <taxon>Fungi</taxon>
        <taxon>Dikarya</taxon>
        <taxon>Basidiomycota</taxon>
        <taxon>Agaricomycotina</taxon>
        <taxon>Agaricomycetes</taxon>
        <taxon>Agaricomycetidae</taxon>
        <taxon>Agaricales</taxon>
        <taxon>Agaricineae</taxon>
        <taxon>Agaricaceae</taxon>
        <taxon>Leucocoprinus</taxon>
    </lineage>
</organism>
<comment type="similarity">
    <text evidence="3">Belongs to the misato family.</text>
</comment>
<dbReference type="GO" id="GO:0005739">
    <property type="term" value="C:mitochondrion"/>
    <property type="evidence" value="ECO:0007669"/>
    <property type="project" value="UniProtKB-SubCell"/>
</dbReference>
<keyword evidence="4" id="KW-0496">Mitochondrion</keyword>
<comment type="caution">
    <text evidence="7">The sequence shown here is derived from an EMBL/GenBank/DDBJ whole genome shotgun (WGS) entry which is preliminary data.</text>
</comment>
<dbReference type="SUPFAM" id="SSF52490">
    <property type="entry name" value="Tubulin nucleotide-binding domain-like"/>
    <property type="match status" value="1"/>
</dbReference>
<dbReference type="Proteomes" id="UP000559027">
    <property type="component" value="Unassembled WGS sequence"/>
</dbReference>
<dbReference type="GO" id="GO:0007005">
    <property type="term" value="P:mitochondrion organization"/>
    <property type="evidence" value="ECO:0007669"/>
    <property type="project" value="InterPro"/>
</dbReference>
<sequence>MREILYLQVGNYFNYVGTHFWNTQDAYNSLQSSDEYPIEGQVSFTERQSPDGVTLYPRAIMFDWKENFGTLAQSNALTGTDESENMDPGPALWDQSVDEIRQNKVAKSSYHLQLDQQNQSESQSMRLEEVRYWSDYSHVYYLPRSIQRVSRPASGAATADSWRHGQDQFRQFNEASDNDLMDTSVRLFLEESDSIQGIQLMTDVATFGGFADALMVQMRDEFLRAPTIAFPILSAGIDPSGTNDAPLIRRAFNEALYLRSLSEHATLSIPISLPQTWSEKTWTGLPMPKSPYFSSSTIAAHVESVTYSLRTSKTQDSLGTYGSQLLADGGYPPFAEISGVIPVDNSTNFGHFMANFTTSSYQKNEGYSFSVRDVIRGFNSLERQNYDVWRDGTISHLKPETLSFSGYPLTEPFHTAVSSDVRALGNVHMLSRLSTSNGLAHLFKDYASLIDTSRRRRSAGIMSMGIDNDDISELISDLWTIYDTYPVESPENEAENAVGSDEE</sequence>
<dbReference type="AlphaFoldDB" id="A0A8H5FYL0"/>
<evidence type="ECO:0008006" key="9">
    <source>
        <dbReference type="Google" id="ProtNLM"/>
    </source>
</evidence>
<evidence type="ECO:0000256" key="2">
    <source>
        <dbReference type="ARBA" id="ARBA00004173"/>
    </source>
</evidence>
<reference evidence="7 8" key="1">
    <citation type="journal article" date="2020" name="ISME J.">
        <title>Uncovering the hidden diversity of litter-decomposition mechanisms in mushroom-forming fungi.</title>
        <authorList>
            <person name="Floudas D."/>
            <person name="Bentzer J."/>
            <person name="Ahren D."/>
            <person name="Johansson T."/>
            <person name="Persson P."/>
            <person name="Tunlid A."/>
        </authorList>
    </citation>
    <scope>NUCLEOTIDE SEQUENCE [LARGE SCALE GENOMIC DNA]</scope>
    <source>
        <strain evidence="7 8">CBS 146.42</strain>
    </source>
</reference>
<dbReference type="EMBL" id="JAACJO010000010">
    <property type="protein sequence ID" value="KAF5353548.1"/>
    <property type="molecule type" value="Genomic_DNA"/>
</dbReference>
<evidence type="ECO:0000259" key="5">
    <source>
        <dbReference type="Pfam" id="PF10644"/>
    </source>
</evidence>
<dbReference type="Pfam" id="PF14881">
    <property type="entry name" value="Tubulin_3"/>
    <property type="match status" value="1"/>
</dbReference>
<evidence type="ECO:0000256" key="4">
    <source>
        <dbReference type="ARBA" id="ARBA00023128"/>
    </source>
</evidence>
<evidence type="ECO:0000313" key="7">
    <source>
        <dbReference type="EMBL" id="KAF5353548.1"/>
    </source>
</evidence>
<dbReference type="PANTHER" id="PTHR13391">
    <property type="entry name" value="MITOCHONDRIAL DISTRIBUTION REGULATOR MISATO"/>
    <property type="match status" value="1"/>
</dbReference>
<dbReference type="InterPro" id="IPR029209">
    <property type="entry name" value="DML1/Misato_tubulin"/>
</dbReference>
<accession>A0A8H5FYL0</accession>
<dbReference type="Pfam" id="PF10644">
    <property type="entry name" value="Misat_Tub_SegII"/>
    <property type="match status" value="1"/>
</dbReference>
<comment type="subcellular location">
    <subcellularLocation>
        <location evidence="2">Mitochondrion</location>
    </subcellularLocation>
</comment>
<dbReference type="InterPro" id="IPR049942">
    <property type="entry name" value="DML1/Misato"/>
</dbReference>
<dbReference type="PROSITE" id="PS00228">
    <property type="entry name" value="TUBULIN_B_AUTOREG"/>
    <property type="match status" value="1"/>
</dbReference>
<dbReference type="InterPro" id="IPR013838">
    <property type="entry name" value="Beta-tubulin_BS"/>
</dbReference>
<dbReference type="InterPro" id="IPR036525">
    <property type="entry name" value="Tubulin/FtsZ_GTPase_sf"/>
</dbReference>
<name>A0A8H5FYL0_9AGAR</name>
<evidence type="ECO:0000313" key="8">
    <source>
        <dbReference type="Proteomes" id="UP000559027"/>
    </source>
</evidence>
<protein>
    <recommendedName>
        <fullName evidence="9">Tubulin nucleotide-binding domain-like protein</fullName>
    </recommendedName>
</protein>
<feature type="domain" description="DML1/Misato tubulin" evidence="6">
    <location>
        <begin position="126"/>
        <end position="308"/>
    </location>
</feature>
<evidence type="ECO:0000256" key="1">
    <source>
        <dbReference type="ARBA" id="ARBA00003757"/>
    </source>
</evidence>
<dbReference type="OrthoDB" id="271881at2759"/>
<keyword evidence="8" id="KW-1185">Reference proteome</keyword>
<dbReference type="InterPro" id="IPR019605">
    <property type="entry name" value="Misato_II_tubulin-like"/>
</dbReference>
<dbReference type="Gene3D" id="3.40.50.1440">
    <property type="entry name" value="Tubulin/FtsZ, GTPase domain"/>
    <property type="match status" value="1"/>
</dbReference>
<dbReference type="PANTHER" id="PTHR13391:SF0">
    <property type="entry name" value="PROTEIN MISATO HOMOLOG 1"/>
    <property type="match status" value="1"/>
</dbReference>
<comment type="function">
    <text evidence="1">Involved in the partitioning of the mitochondrial organelle and mitochondrial DNA (mtDNA) inheritance.</text>
</comment>